<comment type="caution">
    <text evidence="5">The sequence shown here is derived from an EMBL/GenBank/DDBJ whole genome shotgun (WGS) entry which is preliminary data.</text>
</comment>
<gene>
    <name evidence="4" type="primary">sspH</name>
    <name evidence="5" type="ORF">NK662_11590</name>
</gene>
<dbReference type="NCBIfam" id="TIGR02861">
    <property type="entry name" value="SASP_H"/>
    <property type="match status" value="1"/>
</dbReference>
<dbReference type="RefSeq" id="WP_254759097.1">
    <property type="nucleotide sequence ID" value="NZ_JANCLT010000005.1"/>
</dbReference>
<evidence type="ECO:0000313" key="5">
    <source>
        <dbReference type="EMBL" id="MCP8969184.1"/>
    </source>
</evidence>
<evidence type="ECO:0000313" key="6">
    <source>
        <dbReference type="Proteomes" id="UP001156102"/>
    </source>
</evidence>
<keyword evidence="3 4" id="KW-0749">Sporulation</keyword>
<evidence type="ECO:0000256" key="1">
    <source>
        <dbReference type="ARBA" id="ARBA00004288"/>
    </source>
</evidence>
<comment type="subcellular location">
    <subcellularLocation>
        <location evidence="1 4">Spore core</location>
    </subcellularLocation>
</comment>
<dbReference type="Proteomes" id="UP001156102">
    <property type="component" value="Unassembled WGS sequence"/>
</dbReference>
<accession>A0AA41X9J2</accession>
<proteinExistence type="evidence at transcript level"/>
<dbReference type="InterPro" id="IPR012610">
    <property type="entry name" value="SASP_SspH"/>
</dbReference>
<dbReference type="GO" id="GO:0030435">
    <property type="term" value="P:sporulation resulting in formation of a cellular spore"/>
    <property type="evidence" value="ECO:0007669"/>
    <property type="project" value="UniProtKB-KW"/>
</dbReference>
<organism evidence="5 6">
    <name type="scientific">Ectobacillus ponti</name>
    <dbReference type="NCBI Taxonomy" id="2961894"/>
    <lineage>
        <taxon>Bacteria</taxon>
        <taxon>Bacillati</taxon>
        <taxon>Bacillota</taxon>
        <taxon>Bacilli</taxon>
        <taxon>Bacillales</taxon>
        <taxon>Bacillaceae</taxon>
        <taxon>Ectobacillus</taxon>
    </lineage>
</organism>
<comment type="induction">
    <text evidence="4">Expressed only in the forespore compartment of sporulating cells.</text>
</comment>
<protein>
    <recommendedName>
        <fullName evidence="4">Small, acid-soluble spore protein H</fullName>
        <shortName evidence="4">SASP H</shortName>
    </recommendedName>
</protein>
<evidence type="ECO:0000256" key="4">
    <source>
        <dbReference type="HAMAP-Rule" id="MF_00667"/>
    </source>
</evidence>
<dbReference type="EMBL" id="JANCLT010000005">
    <property type="protein sequence ID" value="MCP8969184.1"/>
    <property type="molecule type" value="Genomic_DNA"/>
</dbReference>
<comment type="similarity">
    <text evidence="2 4">Belongs to the SspH family.</text>
</comment>
<dbReference type="GO" id="GO:0030436">
    <property type="term" value="P:asexual sporulation"/>
    <property type="evidence" value="ECO:0007669"/>
    <property type="project" value="UniProtKB-UniRule"/>
</dbReference>
<sequence>MYTARAKEIAESGAHAVIMYEGQSVYIQHVDEQNGTARIFPLQNREQELTVPVSSLTEM</sequence>
<reference evidence="5" key="1">
    <citation type="submission" date="2022-07" db="EMBL/GenBank/DDBJ databases">
        <authorList>
            <person name="Li W.-J."/>
            <person name="Deng Q.-Q."/>
        </authorList>
    </citation>
    <scope>NUCLEOTIDE SEQUENCE</scope>
    <source>
        <strain evidence="5">SYSU M60031</strain>
    </source>
</reference>
<name>A0AA41X9J2_9BACI</name>
<dbReference type="GO" id="GO:0042601">
    <property type="term" value="C:endospore-forming forespore"/>
    <property type="evidence" value="ECO:0007669"/>
    <property type="project" value="InterPro"/>
</dbReference>
<dbReference type="AlphaFoldDB" id="A0AA41X9J2"/>
<evidence type="ECO:0000256" key="2">
    <source>
        <dbReference type="ARBA" id="ARBA00006573"/>
    </source>
</evidence>
<evidence type="ECO:0000256" key="3">
    <source>
        <dbReference type="ARBA" id="ARBA00022969"/>
    </source>
</evidence>
<dbReference type="HAMAP" id="MF_00667">
    <property type="entry name" value="SspH"/>
    <property type="match status" value="1"/>
</dbReference>
<dbReference type="Pfam" id="PF08141">
    <property type="entry name" value="SspH"/>
    <property type="match status" value="1"/>
</dbReference>
<keyword evidence="6" id="KW-1185">Reference proteome</keyword>